<dbReference type="PANTHER" id="PTHR13471">
    <property type="entry name" value="TETRATRICOPEPTIDE-LIKE HELICAL"/>
    <property type="match status" value="1"/>
</dbReference>
<name>A0A1V9Z1C4_9STRA</name>
<dbReference type="STRING" id="74557.A0A1V9Z1C4"/>
<gene>
    <name evidence="4" type="ORF">THRCLA_22439</name>
</gene>
<evidence type="ECO:0000256" key="2">
    <source>
        <dbReference type="ARBA" id="ARBA00009265"/>
    </source>
</evidence>
<comment type="caution">
    <text evidence="4">The sequence shown here is derived from an EMBL/GenBank/DDBJ whole genome shotgun (WGS) entry which is preliminary data.</text>
</comment>
<comment type="similarity">
    <text evidence="2">Belongs to the NRDE2 family.</text>
</comment>
<dbReference type="AlphaFoldDB" id="A0A1V9Z1C4"/>
<dbReference type="EMBL" id="JNBS01002392">
    <property type="protein sequence ID" value="OQR91737.1"/>
    <property type="molecule type" value="Genomic_DNA"/>
</dbReference>
<dbReference type="InterPro" id="IPR013633">
    <property type="entry name" value="NRDE-2"/>
</dbReference>
<sequence>MATQWRPLRPFDPEDAQLMESQADRVVLMEEIQPFLIEIGSNWQFELYISLLSLLGVAPQDRSFSAVTTIYDDTFAGDVLGMCEAFLDYNKPLHADLKLLKKTLVDKLVISNTTLADPTKVEWIRRLFQQGYHQFTDPTSRTLCLLWALEFETKLGLHINSLESATTFAKELLALDPSLQLYERYAYMELNFGNAKMAQRICDKTILSLASSLDKHRFLYYRLKLEDDPWRSLYILYQAYYPKADSLHKAEKRLKKQKLSMKHILSPQMQRELSENLANDVDTALVQVRQSGTASRLEVPVIAICLYHQLYVHCIINGKSNILPSLKEGLSKLESLTAISPRKNALERVHPGQIIREWFIVSALDFLANSNPSPKEWREATLIAISTIPSQPVFAQLFVAAYKNNTMSQQVQRFVQYSIRSSMNKFDSPAPLIWQIALLKELYRVEKAGVENCCARHAWGSVAIRRIRQLFEDALSHTSWRSEGFVALTILYLAESVNAALWRLYLRFELKVGQVDRAIKVLYRSIHKCPWSKALYLDSIKVLRPYVDIDTIQEILSWLVAKDIYIRYES</sequence>
<dbReference type="Gene3D" id="1.25.40.10">
    <property type="entry name" value="Tetratricopeptide repeat domain"/>
    <property type="match status" value="1"/>
</dbReference>
<accession>A0A1V9Z1C4</accession>
<dbReference type="OrthoDB" id="297219at2759"/>
<organism evidence="4 5">
    <name type="scientific">Thraustotheca clavata</name>
    <dbReference type="NCBI Taxonomy" id="74557"/>
    <lineage>
        <taxon>Eukaryota</taxon>
        <taxon>Sar</taxon>
        <taxon>Stramenopiles</taxon>
        <taxon>Oomycota</taxon>
        <taxon>Saprolegniomycetes</taxon>
        <taxon>Saprolegniales</taxon>
        <taxon>Achlyaceae</taxon>
        <taxon>Thraustotheca</taxon>
    </lineage>
</organism>
<evidence type="ECO:0000256" key="1">
    <source>
        <dbReference type="ARBA" id="ARBA00004123"/>
    </source>
</evidence>
<dbReference type="GO" id="GO:0071013">
    <property type="term" value="C:catalytic step 2 spliceosome"/>
    <property type="evidence" value="ECO:0007669"/>
    <property type="project" value="TreeGrafter"/>
</dbReference>
<reference evidence="4 5" key="1">
    <citation type="journal article" date="2014" name="Genome Biol. Evol.">
        <title>The secreted proteins of Achlya hypogyna and Thraustotheca clavata identify the ancestral oomycete secretome and reveal gene acquisitions by horizontal gene transfer.</title>
        <authorList>
            <person name="Misner I."/>
            <person name="Blouin N."/>
            <person name="Leonard G."/>
            <person name="Richards T.A."/>
            <person name="Lane C.E."/>
        </authorList>
    </citation>
    <scope>NUCLEOTIDE SEQUENCE [LARGE SCALE GENOMIC DNA]</scope>
    <source>
        <strain evidence="4 5">ATCC 34112</strain>
    </source>
</reference>
<protein>
    <submittedName>
        <fullName evidence="4">Uncharacterized protein</fullName>
    </submittedName>
</protein>
<evidence type="ECO:0000256" key="3">
    <source>
        <dbReference type="ARBA" id="ARBA00023242"/>
    </source>
</evidence>
<evidence type="ECO:0000313" key="4">
    <source>
        <dbReference type="EMBL" id="OQR91737.1"/>
    </source>
</evidence>
<dbReference type="GO" id="GO:1902369">
    <property type="term" value="P:negative regulation of RNA catabolic process"/>
    <property type="evidence" value="ECO:0007669"/>
    <property type="project" value="TreeGrafter"/>
</dbReference>
<keyword evidence="3" id="KW-0539">Nucleus</keyword>
<dbReference type="Proteomes" id="UP000243217">
    <property type="component" value="Unassembled WGS sequence"/>
</dbReference>
<dbReference type="InterPro" id="IPR011990">
    <property type="entry name" value="TPR-like_helical_dom_sf"/>
</dbReference>
<dbReference type="PANTHER" id="PTHR13471:SF0">
    <property type="entry name" value="NUCLEAR EXOSOME REGULATOR NRDE2"/>
    <property type="match status" value="1"/>
</dbReference>
<dbReference type="GO" id="GO:0031048">
    <property type="term" value="P:regulatory ncRNA-mediated heterochromatin formation"/>
    <property type="evidence" value="ECO:0007669"/>
    <property type="project" value="TreeGrafter"/>
</dbReference>
<evidence type="ECO:0000313" key="5">
    <source>
        <dbReference type="Proteomes" id="UP000243217"/>
    </source>
</evidence>
<proteinExistence type="inferred from homology"/>
<comment type="subcellular location">
    <subcellularLocation>
        <location evidence="1">Nucleus</location>
    </subcellularLocation>
</comment>
<keyword evidence="5" id="KW-1185">Reference proteome</keyword>